<evidence type="ECO:0000259" key="1">
    <source>
        <dbReference type="Pfam" id="PF15615"/>
    </source>
</evidence>
<sequence>MKYEDIKKLIDNIAADISKLQKGEKQTFKRKIEVGDISGVIDISHEKEEKIPPKIKNDKPIVKDYRYWILKLDRHYKSKAMRVNQVNVAALKMYARLCETLELYLNEKGTTVARHVSKLRRETVNFDLYYTIYLIAETQVLNFYNPLSRKTAEKSYKIIEDYVGSDARKLLEDRADELKYELKPADKETKEYFKLTDNNKISLWWDPDGSAREKYNFTKEEQLAINQISKRSNVLWKNKKVYKLLMDLYLSTLRALFDAKDIETKRLTRVIKPYQQSKDILDAILVISEKNIREIFSFYGWISTEKASDLLKEEANIDIYNFVSDYQKDYLNNLDFKLLDEIYRDYFVKNPKKTQDFINYLIYLDIEEEIKLVKDYEDHENFEKILKELVKSWYEDEKIIALYYLYKKDLNKKSHVKYLFEIINKANFDEFLKLIKENELSLSLIEEISKLKNIAPKKIKVDSKKIDISRRNLDKTVSLVNEFFDEEESLEPIDETKEDVANEDDNSYTDVLARILDQGFISVDEVQALAKKDGLTLNTFIGNINESLFDYIGDQTLVVEDKKVIIDEFYVDMIKEYVDGSKN</sequence>
<proteinExistence type="predicted"/>
<gene>
    <name evidence="2" type="ORF">ACCQ40_03505</name>
</gene>
<protein>
    <submittedName>
        <fullName evidence="2">Tellurite resistance TerB C-terminal domain-containing protein</fullName>
    </submittedName>
</protein>
<dbReference type="Proteomes" id="UP001638015">
    <property type="component" value="Unassembled WGS sequence"/>
</dbReference>
<evidence type="ECO:0000313" key="2">
    <source>
        <dbReference type="EMBL" id="MFO3715856.1"/>
    </source>
</evidence>
<evidence type="ECO:0000313" key="3">
    <source>
        <dbReference type="Proteomes" id="UP001638015"/>
    </source>
</evidence>
<name>A0ABW9MVM4_9FIRM</name>
<dbReference type="Pfam" id="PF15615">
    <property type="entry name" value="TerB_C"/>
    <property type="match status" value="1"/>
</dbReference>
<dbReference type="EMBL" id="JBGMEH010000003">
    <property type="protein sequence ID" value="MFO3715856.1"/>
    <property type="molecule type" value="Genomic_DNA"/>
</dbReference>
<comment type="caution">
    <text evidence="2">The sequence shown here is derived from an EMBL/GenBank/DDBJ whole genome shotgun (WGS) entry which is preliminary data.</text>
</comment>
<reference evidence="2 3" key="1">
    <citation type="journal article" date="2025" name="Anaerobe">
        <title>Description of Anaerococcus kampingiae sp. nov., Anaerococcus groningensis sp. nov., Anaerococcus martiniensis sp. nov., and Anaerococcus cruorum sp. nov., isolated from human clinical specimens.</title>
        <authorList>
            <person name="Boiten K.E."/>
            <person name="Meijer J."/>
            <person name="van Wezel E.M."/>
            <person name="Veloo A.C.M."/>
        </authorList>
    </citation>
    <scope>NUCLEOTIDE SEQUENCE [LARGE SCALE GENOMIC DNA]</scope>
    <source>
        <strain evidence="2 3">ENR1039</strain>
    </source>
</reference>
<dbReference type="InterPro" id="IPR028932">
    <property type="entry name" value="TerB-C"/>
</dbReference>
<dbReference type="RefSeq" id="WP_410032617.1">
    <property type="nucleotide sequence ID" value="NZ_JBGMEH010000003.1"/>
</dbReference>
<feature type="domain" description="TerB-C" evidence="1">
    <location>
        <begin position="450"/>
        <end position="574"/>
    </location>
</feature>
<keyword evidence="3" id="KW-1185">Reference proteome</keyword>
<accession>A0ABW9MVM4</accession>
<organism evidence="2 3">
    <name type="scientific">Anaerococcus cruorum</name>
    <dbReference type="NCBI Taxonomy" id="3115617"/>
    <lineage>
        <taxon>Bacteria</taxon>
        <taxon>Bacillati</taxon>
        <taxon>Bacillota</taxon>
        <taxon>Tissierellia</taxon>
        <taxon>Tissierellales</taxon>
        <taxon>Peptoniphilaceae</taxon>
        <taxon>Anaerococcus</taxon>
    </lineage>
</organism>